<comment type="caution">
    <text evidence="2">The sequence shown here is derived from an EMBL/GenBank/DDBJ whole genome shotgun (WGS) entry which is preliminary data.</text>
</comment>
<dbReference type="Proteomes" id="UP001461498">
    <property type="component" value="Unassembled WGS sequence"/>
</dbReference>
<keyword evidence="1" id="KW-0732">Signal</keyword>
<reference evidence="2 3" key="1">
    <citation type="submission" date="2022-12" db="EMBL/GenBank/DDBJ databases">
        <title>Chromosome-level genome assembly of true bugs.</title>
        <authorList>
            <person name="Ma L."/>
            <person name="Li H."/>
        </authorList>
    </citation>
    <scope>NUCLEOTIDE SEQUENCE [LARGE SCALE GENOMIC DNA]</scope>
    <source>
        <strain evidence="2">Lab_2022b</strain>
    </source>
</reference>
<dbReference type="InterPro" id="IPR038602">
    <property type="entry name" value="Mite_allergen_7_sf"/>
</dbReference>
<proteinExistence type="predicted"/>
<feature type="chain" id="PRO_5043676716" evidence="1">
    <location>
        <begin position="17"/>
        <end position="125"/>
    </location>
</feature>
<keyword evidence="3" id="KW-1185">Reference proteome</keyword>
<dbReference type="EMBL" id="JAPXFL010000006">
    <property type="protein sequence ID" value="KAK9505346.1"/>
    <property type="molecule type" value="Genomic_DNA"/>
</dbReference>
<feature type="signal peptide" evidence="1">
    <location>
        <begin position="1"/>
        <end position="16"/>
    </location>
</feature>
<protein>
    <submittedName>
        <fullName evidence="2">Uncharacterized protein</fullName>
    </submittedName>
</protein>
<dbReference type="AlphaFoldDB" id="A0AAW1D3Q0"/>
<evidence type="ECO:0000256" key="1">
    <source>
        <dbReference type="SAM" id="SignalP"/>
    </source>
</evidence>
<dbReference type="Pfam" id="PF16984">
    <property type="entry name" value="Grp7_allergen"/>
    <property type="match status" value="1"/>
</dbReference>
<sequence length="125" mass="14248">MKLLFMFLFTIGSSNSDIVWNEVVDQGIVTTTEELIERHADSISIPDIEETFKETILGIIPFTINLRINGALFWNLTTVKRKGNVKVVQDNKTKNITFLLPLGLNDLHLKVKDFFINFFGLTIFG</sequence>
<dbReference type="Gene3D" id="3.15.10.50">
    <property type="match status" value="1"/>
</dbReference>
<organism evidence="2 3">
    <name type="scientific">Rhynocoris fuscipes</name>
    <dbReference type="NCBI Taxonomy" id="488301"/>
    <lineage>
        <taxon>Eukaryota</taxon>
        <taxon>Metazoa</taxon>
        <taxon>Ecdysozoa</taxon>
        <taxon>Arthropoda</taxon>
        <taxon>Hexapoda</taxon>
        <taxon>Insecta</taxon>
        <taxon>Pterygota</taxon>
        <taxon>Neoptera</taxon>
        <taxon>Paraneoptera</taxon>
        <taxon>Hemiptera</taxon>
        <taxon>Heteroptera</taxon>
        <taxon>Panheteroptera</taxon>
        <taxon>Cimicomorpha</taxon>
        <taxon>Reduviidae</taxon>
        <taxon>Harpactorinae</taxon>
        <taxon>Harpactorini</taxon>
        <taxon>Rhynocoris</taxon>
    </lineage>
</organism>
<gene>
    <name evidence="2" type="ORF">O3M35_009427</name>
</gene>
<name>A0AAW1D3Q0_9HEMI</name>
<evidence type="ECO:0000313" key="2">
    <source>
        <dbReference type="EMBL" id="KAK9505346.1"/>
    </source>
</evidence>
<evidence type="ECO:0000313" key="3">
    <source>
        <dbReference type="Proteomes" id="UP001461498"/>
    </source>
</evidence>
<accession>A0AAW1D3Q0</accession>
<dbReference type="InterPro" id="IPR020234">
    <property type="entry name" value="Mite_allergen_group-7"/>
</dbReference>